<dbReference type="AlphaFoldDB" id="A0AAD9LLK1"/>
<proteinExistence type="predicted"/>
<organism evidence="2 3">
    <name type="scientific">Phytophthora citrophthora</name>
    <dbReference type="NCBI Taxonomy" id="4793"/>
    <lineage>
        <taxon>Eukaryota</taxon>
        <taxon>Sar</taxon>
        <taxon>Stramenopiles</taxon>
        <taxon>Oomycota</taxon>
        <taxon>Peronosporomycetes</taxon>
        <taxon>Peronosporales</taxon>
        <taxon>Peronosporaceae</taxon>
        <taxon>Phytophthora</taxon>
    </lineage>
</organism>
<keyword evidence="3" id="KW-1185">Reference proteome</keyword>
<reference evidence="2" key="1">
    <citation type="submission" date="2023-08" db="EMBL/GenBank/DDBJ databases">
        <title>Reference Genome Resource for the Citrus Pathogen Phytophthora citrophthora.</title>
        <authorList>
            <person name="Moller H."/>
            <person name="Coetzee B."/>
            <person name="Rose L.J."/>
            <person name="Van Niekerk J.M."/>
        </authorList>
    </citation>
    <scope>NUCLEOTIDE SEQUENCE</scope>
    <source>
        <strain evidence="2">STE-U-9442</strain>
    </source>
</reference>
<gene>
    <name evidence="2" type="ORF">P3T76_007214</name>
</gene>
<comment type="caution">
    <text evidence="2">The sequence shown here is derived from an EMBL/GenBank/DDBJ whole genome shotgun (WGS) entry which is preliminary data.</text>
</comment>
<evidence type="ECO:0000259" key="1">
    <source>
        <dbReference type="PROSITE" id="PS51688"/>
    </source>
</evidence>
<evidence type="ECO:0000313" key="3">
    <source>
        <dbReference type="Proteomes" id="UP001259832"/>
    </source>
</evidence>
<dbReference type="Proteomes" id="UP001259832">
    <property type="component" value="Unassembled WGS sequence"/>
</dbReference>
<name>A0AAD9LLK1_9STRA</name>
<evidence type="ECO:0000313" key="2">
    <source>
        <dbReference type="EMBL" id="KAK1941348.1"/>
    </source>
</evidence>
<dbReference type="PROSITE" id="PS51688">
    <property type="entry name" value="ICA"/>
    <property type="match status" value="1"/>
</dbReference>
<dbReference type="EMBL" id="JASMQC010000012">
    <property type="protein sequence ID" value="KAK1941348.1"/>
    <property type="molecule type" value="Genomic_DNA"/>
</dbReference>
<sequence>MKPRRFKMIQEQTDHVGFIAQEMAEIVPEAVAGEECPNDTLNEQGFPVDPMGIDLGSLTSVLCKAIQEQLELLLSQQSRIEELEKTIASLI</sequence>
<feature type="domain" description="Peptidase S74" evidence="1">
    <location>
        <begin position="1"/>
        <end position="87"/>
    </location>
</feature>
<accession>A0AAD9LLK1</accession>
<protein>
    <recommendedName>
        <fullName evidence="1">Peptidase S74 domain-containing protein</fullName>
    </recommendedName>
</protein>
<dbReference type="Pfam" id="PF13884">
    <property type="entry name" value="Peptidase_S74"/>
    <property type="match status" value="1"/>
</dbReference>
<dbReference type="InterPro" id="IPR030392">
    <property type="entry name" value="S74_ICA"/>
</dbReference>